<dbReference type="AlphaFoldDB" id="A0A0R1N0U6"/>
<dbReference type="OrthoDB" id="9792162at2"/>
<dbReference type="PANTHER" id="PTHR43482:SF1">
    <property type="entry name" value="PROTEIN AST1-RELATED"/>
    <property type="match status" value="1"/>
</dbReference>
<dbReference type="Gene3D" id="3.40.50.720">
    <property type="entry name" value="NAD(P)-binding Rossmann-like Domain"/>
    <property type="match status" value="1"/>
</dbReference>
<dbReference type="GO" id="GO:0016491">
    <property type="term" value="F:oxidoreductase activity"/>
    <property type="evidence" value="ECO:0007669"/>
    <property type="project" value="UniProtKB-KW"/>
</dbReference>
<keyword evidence="4" id="KW-1185">Reference proteome</keyword>
<dbReference type="InterPro" id="IPR052585">
    <property type="entry name" value="Lipid_raft_assoc_Zn_ADH"/>
</dbReference>
<accession>A0A0R1N0U6</accession>
<reference evidence="3 4" key="1">
    <citation type="journal article" date="2015" name="Genome Announc.">
        <title>Expanding the biotechnology potential of lactobacilli through comparative genomics of 213 strains and associated genera.</title>
        <authorList>
            <person name="Sun Z."/>
            <person name="Harris H.M."/>
            <person name="McCann A."/>
            <person name="Guo C."/>
            <person name="Argimon S."/>
            <person name="Zhang W."/>
            <person name="Yang X."/>
            <person name="Jeffery I.B."/>
            <person name="Cooney J.C."/>
            <person name="Kagawa T.F."/>
            <person name="Liu W."/>
            <person name="Song Y."/>
            <person name="Salvetti E."/>
            <person name="Wrobel A."/>
            <person name="Rasinkangas P."/>
            <person name="Parkhill J."/>
            <person name="Rea M.C."/>
            <person name="O'Sullivan O."/>
            <person name="Ritari J."/>
            <person name="Douillard F.P."/>
            <person name="Paul Ross R."/>
            <person name="Yang R."/>
            <person name="Briner A.E."/>
            <person name="Felis G.E."/>
            <person name="de Vos W.M."/>
            <person name="Barrangou R."/>
            <person name="Klaenhammer T.R."/>
            <person name="Caufield P.W."/>
            <person name="Cui Y."/>
            <person name="Zhang H."/>
            <person name="O'Toole P.W."/>
        </authorList>
    </citation>
    <scope>NUCLEOTIDE SEQUENCE [LARGE SCALE GENOMIC DNA]</scope>
    <source>
        <strain evidence="3 4">DSM 12744</strain>
    </source>
</reference>
<dbReference type="CDD" id="cd08252">
    <property type="entry name" value="AL_MDR"/>
    <property type="match status" value="1"/>
</dbReference>
<dbReference type="InterPro" id="IPR011032">
    <property type="entry name" value="GroES-like_sf"/>
</dbReference>
<feature type="domain" description="Enoyl reductase (ER)" evidence="2">
    <location>
        <begin position="18"/>
        <end position="336"/>
    </location>
</feature>
<evidence type="ECO:0000313" key="4">
    <source>
        <dbReference type="Proteomes" id="UP000051330"/>
    </source>
</evidence>
<dbReference type="SMART" id="SM00829">
    <property type="entry name" value="PKS_ER"/>
    <property type="match status" value="1"/>
</dbReference>
<name>A0A0R1N0U6_9LACO</name>
<dbReference type="PATRIC" id="fig|1423792.3.peg.1971"/>
<dbReference type="NCBIfam" id="TIGR02817">
    <property type="entry name" value="adh_fam_1"/>
    <property type="match status" value="1"/>
</dbReference>
<dbReference type="InterPro" id="IPR020843">
    <property type="entry name" value="ER"/>
</dbReference>
<comment type="similarity">
    <text evidence="1">Belongs to the zinc-containing alcohol dehydrogenase family. Quinone oxidoreductase subfamily.</text>
</comment>
<evidence type="ECO:0000256" key="1">
    <source>
        <dbReference type="RuleBase" id="RU364000"/>
    </source>
</evidence>
<keyword evidence="1" id="KW-0560">Oxidoreductase</keyword>
<dbReference type="Pfam" id="PF08240">
    <property type="entry name" value="ADH_N"/>
    <property type="match status" value="1"/>
</dbReference>
<dbReference type="InterPro" id="IPR014182">
    <property type="entry name" value="ADH_Zn_typ-1"/>
</dbReference>
<organism evidence="3 4">
    <name type="scientific">Schleiferilactobacillus perolens DSM 12744</name>
    <dbReference type="NCBI Taxonomy" id="1423792"/>
    <lineage>
        <taxon>Bacteria</taxon>
        <taxon>Bacillati</taxon>
        <taxon>Bacillota</taxon>
        <taxon>Bacilli</taxon>
        <taxon>Lactobacillales</taxon>
        <taxon>Lactobacillaceae</taxon>
        <taxon>Schleiferilactobacillus</taxon>
    </lineage>
</organism>
<evidence type="ECO:0000259" key="2">
    <source>
        <dbReference type="SMART" id="SM00829"/>
    </source>
</evidence>
<dbReference type="SUPFAM" id="SSF50129">
    <property type="entry name" value="GroES-like"/>
    <property type="match status" value="1"/>
</dbReference>
<dbReference type="SUPFAM" id="SSF51735">
    <property type="entry name" value="NAD(P)-binding Rossmann-fold domains"/>
    <property type="match status" value="1"/>
</dbReference>
<dbReference type="STRING" id="1423792.FD09_GL001944"/>
<dbReference type="RefSeq" id="WP_057818891.1">
    <property type="nucleotide sequence ID" value="NZ_AZEC01000003.1"/>
</dbReference>
<gene>
    <name evidence="3" type="ORF">FD09_GL001944</name>
</gene>
<dbReference type="Gene3D" id="3.90.180.10">
    <property type="entry name" value="Medium-chain alcohol dehydrogenases, catalytic domain"/>
    <property type="match status" value="1"/>
</dbReference>
<sequence length="360" mass="39863">MLPTKMRAVAAFQALPIRDPNSLQDVWLPLPTVQDNDVLVRVQAISMNPADVRFRHAIRGKTRPHVLGYDGVGEIVAVGTQVHDYAIGDRVYYMSARRRHGTNAEYQVIDQHLIAKAPRTGSLAQIAALPLTAITAWELLFERMDIRPAAGANNGSIMVVNAAGGVGSILIQLAQWAGLDVIGVASRVNWPWLQKFGVTQLADYHDDLTSQVQKLGYDYIDYIALLYDPVPYFGTVADVIAPMGHVGMVVDSNTPLPVDWLKGKSVSIDWEYVFAKSDYAYRMNTQGEILRWIAELVDDSTIKSTIAYKFNGINAQNLRQAQAMLETKNTIGKITLEGPFDGDAKELDDVKLEESQSYVE</sequence>
<evidence type="ECO:0000313" key="3">
    <source>
        <dbReference type="EMBL" id="KRL13911.1"/>
    </source>
</evidence>
<protein>
    <recommendedName>
        <fullName evidence="1">Zinc-type alcohol dehydrogenase-like protein</fullName>
    </recommendedName>
</protein>
<dbReference type="Proteomes" id="UP000051330">
    <property type="component" value="Unassembled WGS sequence"/>
</dbReference>
<dbReference type="GO" id="GO:0008270">
    <property type="term" value="F:zinc ion binding"/>
    <property type="evidence" value="ECO:0007669"/>
    <property type="project" value="InterPro"/>
</dbReference>
<dbReference type="InterPro" id="IPR013154">
    <property type="entry name" value="ADH-like_N"/>
</dbReference>
<comment type="caution">
    <text evidence="3">The sequence shown here is derived from an EMBL/GenBank/DDBJ whole genome shotgun (WGS) entry which is preliminary data.</text>
</comment>
<dbReference type="PANTHER" id="PTHR43482">
    <property type="entry name" value="PROTEIN AST1-RELATED"/>
    <property type="match status" value="1"/>
</dbReference>
<dbReference type="InterPro" id="IPR036291">
    <property type="entry name" value="NAD(P)-bd_dom_sf"/>
</dbReference>
<keyword evidence="1" id="KW-0862">Zinc</keyword>
<dbReference type="EMBL" id="AZEC01000003">
    <property type="protein sequence ID" value="KRL13911.1"/>
    <property type="molecule type" value="Genomic_DNA"/>
</dbReference>
<proteinExistence type="inferred from homology"/>
<keyword evidence="1" id="KW-0479">Metal-binding</keyword>